<accession>A0ABU9D0T4</accession>
<feature type="region of interest" description="Disordered" evidence="1">
    <location>
        <begin position="30"/>
        <end position="57"/>
    </location>
</feature>
<evidence type="ECO:0000313" key="2">
    <source>
        <dbReference type="EMBL" id="MEK8073221.1"/>
    </source>
</evidence>
<name>A0ABU9D0T4_9NOCA</name>
<dbReference type="RefSeq" id="WP_243610789.1">
    <property type="nucleotide sequence ID" value="NZ_JBBPCN010000001.1"/>
</dbReference>
<reference evidence="2 3" key="1">
    <citation type="submission" date="2024-03" db="EMBL/GenBank/DDBJ databases">
        <title>Rhodococcus navarretei sp. nov. and Pseudarthrobacter quantumdoti sp. nov., two new species with the ability to biosynthesize Quantum Dots isolated from soil samples at Union Glacier, Antarctica.</title>
        <authorList>
            <person name="Vargas M."/>
        </authorList>
    </citation>
    <scope>NUCLEOTIDE SEQUENCE [LARGE SCALE GENOMIC DNA]</scope>
    <source>
        <strain evidence="2 3">EXRC-4A-4</strain>
    </source>
</reference>
<keyword evidence="3" id="KW-1185">Reference proteome</keyword>
<comment type="caution">
    <text evidence="2">The sequence shown here is derived from an EMBL/GenBank/DDBJ whole genome shotgun (WGS) entry which is preliminary data.</text>
</comment>
<organism evidence="2 3">
    <name type="scientific">Rhodococcus navarretei</name>
    <dbReference type="NCBI Taxonomy" id="3128981"/>
    <lineage>
        <taxon>Bacteria</taxon>
        <taxon>Bacillati</taxon>
        <taxon>Actinomycetota</taxon>
        <taxon>Actinomycetes</taxon>
        <taxon>Mycobacteriales</taxon>
        <taxon>Nocardiaceae</taxon>
        <taxon>Rhodococcus</taxon>
    </lineage>
</organism>
<proteinExistence type="predicted"/>
<dbReference type="EMBL" id="JBBPCN010000001">
    <property type="protein sequence ID" value="MEK8073221.1"/>
    <property type="molecule type" value="Genomic_DNA"/>
</dbReference>
<evidence type="ECO:0000256" key="1">
    <source>
        <dbReference type="SAM" id="MobiDB-lite"/>
    </source>
</evidence>
<dbReference type="Proteomes" id="UP001456513">
    <property type="component" value="Unassembled WGS sequence"/>
</dbReference>
<protein>
    <submittedName>
        <fullName evidence="2">Uncharacterized protein</fullName>
    </submittedName>
</protein>
<evidence type="ECO:0000313" key="3">
    <source>
        <dbReference type="Proteomes" id="UP001456513"/>
    </source>
</evidence>
<gene>
    <name evidence="2" type="ORF">AABD04_20450</name>
</gene>
<sequence>MTTAEARKTWTPNERRSVAAAAARASIALRERSGREVPQWIRDAAEGRPTTPPAEQS</sequence>